<name>A0A545WDM7_9HYPO</name>
<organism evidence="2 3">
    <name type="scientific">Cordyceps javanica</name>
    <dbReference type="NCBI Taxonomy" id="43265"/>
    <lineage>
        <taxon>Eukaryota</taxon>
        <taxon>Fungi</taxon>
        <taxon>Dikarya</taxon>
        <taxon>Ascomycota</taxon>
        <taxon>Pezizomycotina</taxon>
        <taxon>Sordariomycetes</taxon>
        <taxon>Hypocreomycetidae</taxon>
        <taxon>Hypocreales</taxon>
        <taxon>Cordycipitaceae</taxon>
        <taxon>Cordyceps</taxon>
    </lineage>
</organism>
<evidence type="ECO:0000256" key="1">
    <source>
        <dbReference type="SAM" id="MobiDB-lite"/>
    </source>
</evidence>
<dbReference type="AlphaFoldDB" id="A0A545WDM7"/>
<dbReference type="OrthoDB" id="4867733at2759"/>
<comment type="caution">
    <text evidence="2">The sequence shown here is derived from an EMBL/GenBank/DDBJ whole genome shotgun (WGS) entry which is preliminary data.</text>
</comment>
<proteinExistence type="predicted"/>
<dbReference type="EMBL" id="SPUK01000001">
    <property type="protein sequence ID" value="TQW00893.1"/>
    <property type="molecule type" value="Genomic_DNA"/>
</dbReference>
<evidence type="ECO:0000313" key="2">
    <source>
        <dbReference type="EMBL" id="TQW00893.1"/>
    </source>
</evidence>
<keyword evidence="3" id="KW-1185">Reference proteome</keyword>
<reference evidence="2 3" key="1">
    <citation type="journal article" date="2019" name="Appl. Microbiol. Biotechnol.">
        <title>Genome sequence of Isaria javanica and comparative genome analysis insights into family S53 peptidase evolution in fungal entomopathogens.</title>
        <authorList>
            <person name="Lin R."/>
            <person name="Zhang X."/>
            <person name="Xin B."/>
            <person name="Zou M."/>
            <person name="Gao Y."/>
            <person name="Qin F."/>
            <person name="Hu Q."/>
            <person name="Xie B."/>
            <person name="Cheng X."/>
        </authorList>
    </citation>
    <scope>NUCLEOTIDE SEQUENCE [LARGE SCALE GENOMIC DNA]</scope>
    <source>
        <strain evidence="2 3">IJ1G</strain>
    </source>
</reference>
<protein>
    <submittedName>
        <fullName evidence="2">Uncharacterized protein</fullName>
    </submittedName>
</protein>
<gene>
    <name evidence="2" type="ORF">IF1G_00824</name>
</gene>
<accession>A0A545WDM7</accession>
<dbReference type="Proteomes" id="UP000315783">
    <property type="component" value="Unassembled WGS sequence"/>
</dbReference>
<evidence type="ECO:0000313" key="3">
    <source>
        <dbReference type="Proteomes" id="UP000315783"/>
    </source>
</evidence>
<feature type="region of interest" description="Disordered" evidence="1">
    <location>
        <begin position="208"/>
        <end position="252"/>
    </location>
</feature>
<feature type="compositionally biased region" description="Polar residues" evidence="1">
    <location>
        <begin position="219"/>
        <end position="228"/>
    </location>
</feature>
<feature type="region of interest" description="Disordered" evidence="1">
    <location>
        <begin position="322"/>
        <end position="343"/>
    </location>
</feature>
<sequence>MGGPRGGGSIPLPRISGFSEEFFYSYKLTSDEERLMSGVLGNNRFQKGNRAARSYANLVVLFRLLLFYSPLKRHARFWEWIAKDWGIIVDSNRAIVSKVANFYSDARHAAHGASEKRLSLLVRLVDEWLMIRPRPEISYSEEVDDSIIKSTRTEWLNIRDWHVDMLMDSKLPAGLAGIEPPAKMVTSLWAPDPEVAALLKEIKATRRPKSLRSKVGTPDSLTARTQSAGPELERKRKATLSGGDIYENESAPGSNVSAYDDRCFTPVLENAQLESICSTTVDHLHKRGQFSTSSSSTSKNHYISQPSRTVDLIDFTARAHHTLPPSREPAQGQPLGKPPPAPAQLRMIRFTDVQAAATPDPRQDLSAQLQNLASQNRRRQEEIRARVEAEATGRGRPDAAGDVGLVATDGRETYESRLREVEARVAALERAHHDEASWARAMGRFLSDANGKSVRSLQEVFSALDTLQAVSSTLLENARKREE</sequence>